<proteinExistence type="predicted"/>
<evidence type="ECO:0000256" key="1">
    <source>
        <dbReference type="SAM" id="MobiDB-lite"/>
    </source>
</evidence>
<keyword evidence="3" id="KW-1185">Reference proteome</keyword>
<feature type="region of interest" description="Disordered" evidence="1">
    <location>
        <begin position="1"/>
        <end position="90"/>
    </location>
</feature>
<name>A0AAW0CXE9_9AGAR</name>
<feature type="compositionally biased region" description="Basic and acidic residues" evidence="1">
    <location>
        <begin position="41"/>
        <end position="53"/>
    </location>
</feature>
<dbReference type="Proteomes" id="UP001383192">
    <property type="component" value="Unassembled WGS sequence"/>
</dbReference>
<feature type="compositionally biased region" description="Acidic residues" evidence="1">
    <location>
        <begin position="68"/>
        <end position="80"/>
    </location>
</feature>
<evidence type="ECO:0008006" key="4">
    <source>
        <dbReference type="Google" id="ProtNLM"/>
    </source>
</evidence>
<dbReference type="EMBL" id="JAYKXP010000027">
    <property type="protein sequence ID" value="KAK7043835.1"/>
    <property type="molecule type" value="Genomic_DNA"/>
</dbReference>
<feature type="compositionally biased region" description="Basic residues" evidence="1">
    <location>
        <begin position="29"/>
        <end position="40"/>
    </location>
</feature>
<comment type="caution">
    <text evidence="2">The sequence shown here is derived from an EMBL/GenBank/DDBJ whole genome shotgun (WGS) entry which is preliminary data.</text>
</comment>
<gene>
    <name evidence="2" type="ORF">VNI00_007999</name>
</gene>
<feature type="compositionally biased region" description="Basic and acidic residues" evidence="1">
    <location>
        <begin position="1"/>
        <end position="10"/>
    </location>
</feature>
<reference evidence="2 3" key="1">
    <citation type="submission" date="2024-01" db="EMBL/GenBank/DDBJ databases">
        <title>A draft genome for a cacao thread blight-causing isolate of Paramarasmius palmivorus.</title>
        <authorList>
            <person name="Baruah I.K."/>
            <person name="Bukari Y."/>
            <person name="Amoako-Attah I."/>
            <person name="Meinhardt L.W."/>
            <person name="Bailey B.A."/>
            <person name="Cohen S.P."/>
        </authorList>
    </citation>
    <scope>NUCLEOTIDE SEQUENCE [LARGE SCALE GENOMIC DNA]</scope>
    <source>
        <strain evidence="2 3">GH-12</strain>
    </source>
</reference>
<evidence type="ECO:0000313" key="3">
    <source>
        <dbReference type="Proteomes" id="UP001383192"/>
    </source>
</evidence>
<protein>
    <recommendedName>
        <fullName evidence="4">BZIP domain-containing protein</fullName>
    </recommendedName>
</protein>
<accession>A0AAW0CXE9</accession>
<sequence>MARTAEERRAANRIAVAKYRKSHPDQIRQRARARMRRKRQEKQESSDTEKDIFPPKYRSRSSGAESVEGVEDVEDVEGIEGVEGVEGVGGDMSLDVTELISNMKRTIQDLEDFNSRTTQLMSSFEGQSSEPDAPHTLISLARQLLRQKDNLHLIRGTQRRESAPLR</sequence>
<dbReference type="AlphaFoldDB" id="A0AAW0CXE9"/>
<organism evidence="2 3">
    <name type="scientific">Paramarasmius palmivorus</name>
    <dbReference type="NCBI Taxonomy" id="297713"/>
    <lineage>
        <taxon>Eukaryota</taxon>
        <taxon>Fungi</taxon>
        <taxon>Dikarya</taxon>
        <taxon>Basidiomycota</taxon>
        <taxon>Agaricomycotina</taxon>
        <taxon>Agaricomycetes</taxon>
        <taxon>Agaricomycetidae</taxon>
        <taxon>Agaricales</taxon>
        <taxon>Marasmiineae</taxon>
        <taxon>Marasmiaceae</taxon>
        <taxon>Paramarasmius</taxon>
    </lineage>
</organism>
<evidence type="ECO:0000313" key="2">
    <source>
        <dbReference type="EMBL" id="KAK7043835.1"/>
    </source>
</evidence>